<dbReference type="Gene3D" id="3.30.565.10">
    <property type="entry name" value="Histidine kinase-like ATPase, C-terminal domain"/>
    <property type="match status" value="1"/>
</dbReference>
<dbReference type="InterPro" id="IPR052162">
    <property type="entry name" value="Sensor_kinase/Photoreceptor"/>
</dbReference>
<evidence type="ECO:0000259" key="9">
    <source>
        <dbReference type="PROSITE" id="PS50885"/>
    </source>
</evidence>
<dbReference type="PANTHER" id="PTHR43304:SF1">
    <property type="entry name" value="PAC DOMAIN-CONTAINING PROTEIN"/>
    <property type="match status" value="1"/>
</dbReference>
<gene>
    <name evidence="10" type="ORF">B0F87_102518</name>
</gene>
<name>A0A2S6HIV0_9GAMM</name>
<dbReference type="Pfam" id="PF00672">
    <property type="entry name" value="HAMP"/>
    <property type="match status" value="1"/>
</dbReference>
<dbReference type="SUPFAM" id="SSF47384">
    <property type="entry name" value="Homodimeric domain of signal transducing histidine kinase"/>
    <property type="match status" value="1"/>
</dbReference>
<keyword evidence="6" id="KW-0418">Kinase</keyword>
<evidence type="ECO:0000256" key="7">
    <source>
        <dbReference type="SAM" id="Phobius"/>
    </source>
</evidence>
<accession>A0A2S6HIV0</accession>
<evidence type="ECO:0000256" key="5">
    <source>
        <dbReference type="ARBA" id="ARBA00022679"/>
    </source>
</evidence>
<dbReference type="InterPro" id="IPR004358">
    <property type="entry name" value="Sig_transdc_His_kin-like_C"/>
</dbReference>
<dbReference type="PROSITE" id="PS50885">
    <property type="entry name" value="HAMP"/>
    <property type="match status" value="1"/>
</dbReference>
<reference evidence="10 11" key="1">
    <citation type="submission" date="2018-02" db="EMBL/GenBank/DDBJ databases">
        <title>Subsurface microbial communities from deep shales in Ohio and West Virginia, USA.</title>
        <authorList>
            <person name="Wrighton K."/>
        </authorList>
    </citation>
    <scope>NUCLEOTIDE SEQUENCE [LARGE SCALE GENOMIC DNA]</scope>
    <source>
        <strain evidence="10 11">OWC-DMM</strain>
    </source>
</reference>
<organism evidence="10 11">
    <name type="scientific">Methylobacter tundripaludum</name>
    <dbReference type="NCBI Taxonomy" id="173365"/>
    <lineage>
        <taxon>Bacteria</taxon>
        <taxon>Pseudomonadati</taxon>
        <taxon>Pseudomonadota</taxon>
        <taxon>Gammaproteobacteria</taxon>
        <taxon>Methylococcales</taxon>
        <taxon>Methylococcaceae</taxon>
        <taxon>Methylobacter</taxon>
    </lineage>
</organism>
<dbReference type="SMART" id="SM00304">
    <property type="entry name" value="HAMP"/>
    <property type="match status" value="1"/>
</dbReference>
<comment type="catalytic activity">
    <reaction evidence="1">
        <text>ATP + protein L-histidine = ADP + protein N-phospho-L-histidine.</text>
        <dbReference type="EC" id="2.7.13.3"/>
    </reaction>
</comment>
<keyword evidence="7" id="KW-0472">Membrane</keyword>
<keyword evidence="7" id="KW-1133">Transmembrane helix</keyword>
<dbReference type="RefSeq" id="WP_104428065.1">
    <property type="nucleotide sequence ID" value="NZ_PTIZ01000002.1"/>
</dbReference>
<dbReference type="Pfam" id="PF02518">
    <property type="entry name" value="HATPase_c"/>
    <property type="match status" value="1"/>
</dbReference>
<feature type="domain" description="Histidine kinase" evidence="8">
    <location>
        <begin position="277"/>
        <end position="490"/>
    </location>
</feature>
<comment type="caution">
    <text evidence="10">The sequence shown here is derived from an EMBL/GenBank/DDBJ whole genome shotgun (WGS) entry which is preliminary data.</text>
</comment>
<feature type="transmembrane region" description="Helical" evidence="7">
    <location>
        <begin position="12"/>
        <end position="30"/>
    </location>
</feature>
<protein>
    <recommendedName>
        <fullName evidence="3">histidine kinase</fullName>
        <ecNumber evidence="3">2.7.13.3</ecNumber>
    </recommendedName>
</protein>
<comment type="subcellular location">
    <subcellularLocation>
        <location evidence="2">Membrane</location>
    </subcellularLocation>
</comment>
<dbReference type="AlphaFoldDB" id="A0A2S6HIV0"/>
<dbReference type="PRINTS" id="PR00344">
    <property type="entry name" value="BCTRLSENSOR"/>
</dbReference>
<dbReference type="CDD" id="cd06225">
    <property type="entry name" value="HAMP"/>
    <property type="match status" value="1"/>
</dbReference>
<dbReference type="SUPFAM" id="SSF55874">
    <property type="entry name" value="ATPase domain of HSP90 chaperone/DNA topoisomerase II/histidine kinase"/>
    <property type="match status" value="1"/>
</dbReference>
<feature type="domain" description="HAMP" evidence="9">
    <location>
        <begin position="196"/>
        <end position="248"/>
    </location>
</feature>
<sequence length="490" mass="55511">MRITTRLRITSTVTVVALVILAPMLIWSFSEFKNAKNDYLLADTIKVNFFERASFRDQYFLYREERARLLWEKNKETADQLLHQANSQFHREQDRLNLERLCKSIEDTAVIFRRIVNNTEILKTAAGNRQVYQELDKRLYSQLLMKAGAVRDMATSLQDASARRIQLSYEYMTIIVGVFAFTLALTTILTSIQLDRLIRRRLEPLHDGAKIVADGDLDYRIRCGGTDEFAELALSINYMTESLQASAKQLEAEITERKQVDDKLARAHAELEQFTRIAAHHLQEPARRLVSFAQRLQSRLPTEQLNEDAIASLHFIEQGAARQSALVRDIQLYLAADQPRSTMETVAVTAAIAGLLEHRATLMRETGAQVDYNDAPSVYIDRPRLKDIFSILLDNALCYRHPKLTPHIRISGEAKAGRVIYRVADNGVGIPAEYRERVFGVFERLQVNDDQNSTGIGLAIVRRIIESCGGSVTIQETPGGGTTVLFDLPA</sequence>
<proteinExistence type="predicted"/>
<dbReference type="InterPro" id="IPR036890">
    <property type="entry name" value="HATPase_C_sf"/>
</dbReference>
<keyword evidence="4" id="KW-0597">Phosphoprotein</keyword>
<dbReference type="EMBL" id="PTIZ01000002">
    <property type="protein sequence ID" value="PPK77405.1"/>
    <property type="molecule type" value="Genomic_DNA"/>
</dbReference>
<dbReference type="Gene3D" id="6.10.340.10">
    <property type="match status" value="1"/>
</dbReference>
<evidence type="ECO:0000256" key="2">
    <source>
        <dbReference type="ARBA" id="ARBA00004370"/>
    </source>
</evidence>
<keyword evidence="5" id="KW-0808">Transferase</keyword>
<dbReference type="InterPro" id="IPR036097">
    <property type="entry name" value="HisK_dim/P_sf"/>
</dbReference>
<dbReference type="InterPro" id="IPR003594">
    <property type="entry name" value="HATPase_dom"/>
</dbReference>
<keyword evidence="7" id="KW-0812">Transmembrane</keyword>
<dbReference type="EC" id="2.7.13.3" evidence="3"/>
<dbReference type="InterPro" id="IPR003660">
    <property type="entry name" value="HAMP_dom"/>
</dbReference>
<evidence type="ECO:0000256" key="1">
    <source>
        <dbReference type="ARBA" id="ARBA00000085"/>
    </source>
</evidence>
<evidence type="ECO:0000313" key="10">
    <source>
        <dbReference type="EMBL" id="PPK77405.1"/>
    </source>
</evidence>
<dbReference type="SUPFAM" id="SSF158472">
    <property type="entry name" value="HAMP domain-like"/>
    <property type="match status" value="1"/>
</dbReference>
<feature type="transmembrane region" description="Helical" evidence="7">
    <location>
        <begin position="171"/>
        <end position="192"/>
    </location>
</feature>
<evidence type="ECO:0000256" key="6">
    <source>
        <dbReference type="ARBA" id="ARBA00022777"/>
    </source>
</evidence>
<evidence type="ECO:0000256" key="3">
    <source>
        <dbReference type="ARBA" id="ARBA00012438"/>
    </source>
</evidence>
<dbReference type="SMART" id="SM00387">
    <property type="entry name" value="HATPase_c"/>
    <property type="match status" value="1"/>
</dbReference>
<evidence type="ECO:0000313" key="11">
    <source>
        <dbReference type="Proteomes" id="UP000240010"/>
    </source>
</evidence>
<dbReference type="InterPro" id="IPR005467">
    <property type="entry name" value="His_kinase_dom"/>
</dbReference>
<evidence type="ECO:0000256" key="4">
    <source>
        <dbReference type="ARBA" id="ARBA00022553"/>
    </source>
</evidence>
<dbReference type="PROSITE" id="PS50109">
    <property type="entry name" value="HIS_KIN"/>
    <property type="match status" value="1"/>
</dbReference>
<dbReference type="GO" id="GO:0016020">
    <property type="term" value="C:membrane"/>
    <property type="evidence" value="ECO:0007669"/>
    <property type="project" value="UniProtKB-SubCell"/>
</dbReference>
<dbReference type="Proteomes" id="UP000240010">
    <property type="component" value="Unassembled WGS sequence"/>
</dbReference>
<dbReference type="PANTHER" id="PTHR43304">
    <property type="entry name" value="PHYTOCHROME-LIKE PROTEIN CPH1"/>
    <property type="match status" value="1"/>
</dbReference>
<dbReference type="GO" id="GO:0000155">
    <property type="term" value="F:phosphorelay sensor kinase activity"/>
    <property type="evidence" value="ECO:0007669"/>
    <property type="project" value="InterPro"/>
</dbReference>
<evidence type="ECO:0000259" key="8">
    <source>
        <dbReference type="PROSITE" id="PS50109"/>
    </source>
</evidence>